<dbReference type="InterPro" id="IPR000276">
    <property type="entry name" value="GPCR_Rhodpsn"/>
</dbReference>
<feature type="region of interest" description="Disordered" evidence="10">
    <location>
        <begin position="374"/>
        <end position="394"/>
    </location>
</feature>
<dbReference type="GO" id="GO:0005886">
    <property type="term" value="C:plasma membrane"/>
    <property type="evidence" value="ECO:0007669"/>
    <property type="project" value="TreeGrafter"/>
</dbReference>
<accession>A0AAV2RGI7</accession>
<dbReference type="InterPro" id="IPR017452">
    <property type="entry name" value="GPCR_Rhodpsn_7TM"/>
</dbReference>
<evidence type="ECO:0000256" key="10">
    <source>
        <dbReference type="SAM" id="MobiDB-lite"/>
    </source>
</evidence>
<dbReference type="GO" id="GO:0004983">
    <property type="term" value="F:neuropeptide Y receptor activity"/>
    <property type="evidence" value="ECO:0007669"/>
    <property type="project" value="InterPro"/>
</dbReference>
<dbReference type="EMBL" id="CAXKWB010021321">
    <property type="protein sequence ID" value="CAL4123113.1"/>
    <property type="molecule type" value="Genomic_DNA"/>
</dbReference>
<feature type="region of interest" description="Disordered" evidence="10">
    <location>
        <begin position="255"/>
        <end position="275"/>
    </location>
</feature>
<keyword evidence="3 9" id="KW-0812">Transmembrane</keyword>
<evidence type="ECO:0000256" key="3">
    <source>
        <dbReference type="ARBA" id="ARBA00022692"/>
    </source>
</evidence>
<feature type="transmembrane region" description="Helical" evidence="11">
    <location>
        <begin position="124"/>
        <end position="146"/>
    </location>
</feature>
<reference evidence="13 14" key="1">
    <citation type="submission" date="2024-05" db="EMBL/GenBank/DDBJ databases">
        <authorList>
            <person name="Wallberg A."/>
        </authorList>
    </citation>
    <scope>NUCLEOTIDE SEQUENCE [LARGE SCALE GENOMIC DNA]</scope>
</reference>
<dbReference type="PROSITE" id="PS00237">
    <property type="entry name" value="G_PROTEIN_RECEP_F1_1"/>
    <property type="match status" value="1"/>
</dbReference>
<evidence type="ECO:0000256" key="5">
    <source>
        <dbReference type="ARBA" id="ARBA00023040"/>
    </source>
</evidence>
<evidence type="ECO:0000256" key="9">
    <source>
        <dbReference type="RuleBase" id="RU000688"/>
    </source>
</evidence>
<feature type="domain" description="G-protein coupled receptors family 1 profile" evidence="12">
    <location>
        <begin position="63"/>
        <end position="341"/>
    </location>
</feature>
<feature type="transmembrane region" description="Helical" evidence="11">
    <location>
        <begin position="83"/>
        <end position="104"/>
    </location>
</feature>
<comment type="subcellular location">
    <subcellularLocation>
        <location evidence="1">Membrane</location>
        <topology evidence="1">Multi-pass membrane protein</topology>
    </subcellularLocation>
</comment>
<keyword evidence="6 11" id="KW-0472">Membrane</keyword>
<feature type="transmembrane region" description="Helical" evidence="11">
    <location>
        <begin position="216"/>
        <end position="246"/>
    </location>
</feature>
<sequence length="425" mass="47848">MDSLNMTVHSPCSVNGTGNGSDDGECYEHYEYDYEAALDTYYWTELAPALAVYAITYVVGVVGNVLIIFTICRYRRLKSTTNVFLASLSSADLVLILICIPVKIARLLSYAWWMGEAMCKIIYYLQAVSAVCSVLTLTTMSLERCYAIINPMKSMYVCTISKAKKAILIIWVSSFLLASPVIVVQVNMEVGNEIRRAYWCVRDFDNGTLWQGYETYMLVLVLVLPTIIMGTAYSTICLAILSAVVARRNIHANGQMGNEKKSSDGGKQSHRPSHEDKTIRQVVPMLLVVVFLFIICWGPILIVNMLKAYGAVPPYDMTLKHWITVFDLMSYFNSCVNPIVYGFMSRHFRKGFKRALCFSDHNRELTLSRSQTQTIKMSTRQSPGPNKEPATVNGNSAALGRKRIEYGRGFHQTESMRTETSFCHV</sequence>
<dbReference type="PROSITE" id="PS50262">
    <property type="entry name" value="G_PROTEIN_RECEP_F1_2"/>
    <property type="match status" value="1"/>
</dbReference>
<dbReference type="SMART" id="SM01381">
    <property type="entry name" value="7TM_GPCR_Srsx"/>
    <property type="match status" value="1"/>
</dbReference>
<evidence type="ECO:0000256" key="1">
    <source>
        <dbReference type="ARBA" id="ARBA00004141"/>
    </source>
</evidence>
<evidence type="ECO:0000256" key="6">
    <source>
        <dbReference type="ARBA" id="ARBA00023136"/>
    </source>
</evidence>
<dbReference type="PRINTS" id="PR00237">
    <property type="entry name" value="GPCRRHODOPSN"/>
</dbReference>
<dbReference type="PRINTS" id="PR01012">
    <property type="entry name" value="NRPEPTIDEYR"/>
</dbReference>
<feature type="transmembrane region" description="Helical" evidence="11">
    <location>
        <begin position="50"/>
        <end position="71"/>
    </location>
</feature>
<protein>
    <recommendedName>
        <fullName evidence="12">G-protein coupled receptors family 1 profile domain-containing protein</fullName>
    </recommendedName>
</protein>
<feature type="compositionally biased region" description="Polar residues" evidence="10">
    <location>
        <begin position="374"/>
        <end position="384"/>
    </location>
</feature>
<evidence type="ECO:0000256" key="7">
    <source>
        <dbReference type="ARBA" id="ARBA00023170"/>
    </source>
</evidence>
<evidence type="ECO:0000313" key="13">
    <source>
        <dbReference type="EMBL" id="CAL4123113.1"/>
    </source>
</evidence>
<dbReference type="CDD" id="cd15001">
    <property type="entry name" value="7tmA_GPRnna14-like"/>
    <property type="match status" value="1"/>
</dbReference>
<feature type="transmembrane region" description="Helical" evidence="11">
    <location>
        <begin position="322"/>
        <end position="344"/>
    </location>
</feature>
<dbReference type="Pfam" id="PF00001">
    <property type="entry name" value="7tm_1"/>
    <property type="match status" value="1"/>
</dbReference>
<feature type="transmembrane region" description="Helical" evidence="11">
    <location>
        <begin position="282"/>
        <end position="302"/>
    </location>
</feature>
<keyword evidence="8 9" id="KW-0807">Transducer</keyword>
<evidence type="ECO:0000313" key="14">
    <source>
        <dbReference type="Proteomes" id="UP001497623"/>
    </source>
</evidence>
<gene>
    <name evidence="13" type="ORF">MNOR_LOCUS23801</name>
</gene>
<comment type="caution">
    <text evidence="13">The sequence shown here is derived from an EMBL/GenBank/DDBJ whole genome shotgun (WGS) entry which is preliminary data.</text>
</comment>
<feature type="transmembrane region" description="Helical" evidence="11">
    <location>
        <begin position="166"/>
        <end position="186"/>
    </location>
</feature>
<dbReference type="PANTHER" id="PTHR45695">
    <property type="entry name" value="LEUCOKININ RECEPTOR-RELATED"/>
    <property type="match status" value="1"/>
</dbReference>
<keyword evidence="14" id="KW-1185">Reference proteome</keyword>
<evidence type="ECO:0000259" key="12">
    <source>
        <dbReference type="PROSITE" id="PS50262"/>
    </source>
</evidence>
<dbReference type="Proteomes" id="UP001497623">
    <property type="component" value="Unassembled WGS sequence"/>
</dbReference>
<comment type="similarity">
    <text evidence="2 9">Belongs to the G-protein coupled receptor 1 family.</text>
</comment>
<name>A0AAV2RGI7_MEGNR</name>
<dbReference type="Gene3D" id="1.20.1070.10">
    <property type="entry name" value="Rhodopsin 7-helix transmembrane proteins"/>
    <property type="match status" value="1"/>
</dbReference>
<dbReference type="PANTHER" id="PTHR45695:SF15">
    <property type="entry name" value="OPSIN RH2"/>
    <property type="match status" value="1"/>
</dbReference>
<keyword evidence="7 9" id="KW-0675">Receptor</keyword>
<dbReference type="InterPro" id="IPR000611">
    <property type="entry name" value="NPY_rcpt"/>
</dbReference>
<dbReference type="SUPFAM" id="SSF81321">
    <property type="entry name" value="Family A G protein-coupled receptor-like"/>
    <property type="match status" value="1"/>
</dbReference>
<keyword evidence="5 9" id="KW-0297">G-protein coupled receptor</keyword>
<proteinExistence type="inferred from homology"/>
<organism evidence="13 14">
    <name type="scientific">Meganyctiphanes norvegica</name>
    <name type="common">Northern krill</name>
    <name type="synonym">Thysanopoda norvegica</name>
    <dbReference type="NCBI Taxonomy" id="48144"/>
    <lineage>
        <taxon>Eukaryota</taxon>
        <taxon>Metazoa</taxon>
        <taxon>Ecdysozoa</taxon>
        <taxon>Arthropoda</taxon>
        <taxon>Crustacea</taxon>
        <taxon>Multicrustacea</taxon>
        <taxon>Malacostraca</taxon>
        <taxon>Eumalacostraca</taxon>
        <taxon>Eucarida</taxon>
        <taxon>Euphausiacea</taxon>
        <taxon>Euphausiidae</taxon>
        <taxon>Meganyctiphanes</taxon>
    </lineage>
</organism>
<evidence type="ECO:0000256" key="2">
    <source>
        <dbReference type="ARBA" id="ARBA00010663"/>
    </source>
</evidence>
<evidence type="ECO:0000256" key="8">
    <source>
        <dbReference type="ARBA" id="ARBA00023224"/>
    </source>
</evidence>
<evidence type="ECO:0000256" key="4">
    <source>
        <dbReference type="ARBA" id="ARBA00022989"/>
    </source>
</evidence>
<dbReference type="AlphaFoldDB" id="A0AAV2RGI7"/>
<keyword evidence="4 11" id="KW-1133">Transmembrane helix</keyword>
<evidence type="ECO:0000256" key="11">
    <source>
        <dbReference type="SAM" id="Phobius"/>
    </source>
</evidence>
<feature type="non-terminal residue" evidence="13">
    <location>
        <position position="425"/>
    </location>
</feature>